<dbReference type="Pfam" id="PF00193">
    <property type="entry name" value="Xlink"/>
    <property type="match status" value="1"/>
</dbReference>
<protein>
    <submittedName>
        <fullName evidence="9">Brevican core protein-like</fullName>
    </submittedName>
</protein>
<keyword evidence="8" id="KW-1185">Reference proteome</keyword>
<organism evidence="8 9">
    <name type="scientific">Branchiostoma floridae</name>
    <name type="common">Florida lancelet</name>
    <name type="synonym">Amphioxus</name>
    <dbReference type="NCBI Taxonomy" id="7739"/>
    <lineage>
        <taxon>Eukaryota</taxon>
        <taxon>Metazoa</taxon>
        <taxon>Chordata</taxon>
        <taxon>Cephalochordata</taxon>
        <taxon>Leptocardii</taxon>
        <taxon>Amphioxiformes</taxon>
        <taxon>Branchiostomatidae</taxon>
        <taxon>Branchiostoma</taxon>
    </lineage>
</organism>
<dbReference type="GO" id="GO:0005576">
    <property type="term" value="C:extracellular region"/>
    <property type="evidence" value="ECO:0007669"/>
    <property type="project" value="UniProtKB-SubCell"/>
</dbReference>
<dbReference type="RefSeq" id="XP_035657942.1">
    <property type="nucleotide sequence ID" value="XM_035802049.1"/>
</dbReference>
<dbReference type="InterPro" id="IPR050691">
    <property type="entry name" value="Hyaluronan_bind_Proteoglycan"/>
</dbReference>
<evidence type="ECO:0000313" key="9">
    <source>
        <dbReference type="RefSeq" id="XP_035657942.1"/>
    </source>
</evidence>
<keyword evidence="2" id="KW-0964">Secreted</keyword>
<dbReference type="AlphaFoldDB" id="A0A9J7HH62"/>
<sequence>MQKFLYILLSLAICSANVMRDSDLGEDEDWMVGNDLHNLPQPMISSELTTRLFHIEQQLTNFEGTMSTLQAELSALRDRVQVEREQTGASFNNLKHLLNNEYIQRRSSLDEVNLSLTFLQSQLHQTENQTGLMDQIRQELCRVTPTLGLIEHLTSPAGHYQYTWQEAKQACEADGGRLAEYRELYAEYRRGLERCDCGWLADGTAWYPMHSVWPQCKNARGMHVCEEQGTYNAWCWKKLSICP</sequence>
<dbReference type="Proteomes" id="UP000001554">
    <property type="component" value="Chromosome 16"/>
</dbReference>
<dbReference type="InterPro" id="IPR016187">
    <property type="entry name" value="CTDL_fold"/>
</dbReference>
<keyword evidence="3" id="KW-0677">Repeat</keyword>
<feature type="signal peptide" evidence="6">
    <location>
        <begin position="1"/>
        <end position="16"/>
    </location>
</feature>
<keyword evidence="4" id="KW-1015">Disulfide bond</keyword>
<dbReference type="PROSITE" id="PS50963">
    <property type="entry name" value="LINK_2"/>
    <property type="match status" value="1"/>
</dbReference>
<evidence type="ECO:0000256" key="2">
    <source>
        <dbReference type="ARBA" id="ARBA00022525"/>
    </source>
</evidence>
<evidence type="ECO:0000256" key="6">
    <source>
        <dbReference type="SAM" id="SignalP"/>
    </source>
</evidence>
<feature type="domain" description="Link" evidence="7">
    <location>
        <begin position="149"/>
        <end position="237"/>
    </location>
</feature>
<accession>A0A9J7HH62</accession>
<dbReference type="OrthoDB" id="5359219at2759"/>
<keyword evidence="5" id="KW-0175">Coiled coil</keyword>
<comment type="subcellular location">
    <subcellularLocation>
        <location evidence="1">Secreted</location>
    </subcellularLocation>
</comment>
<dbReference type="Gene3D" id="3.10.100.10">
    <property type="entry name" value="Mannose-Binding Protein A, subunit A"/>
    <property type="match status" value="1"/>
</dbReference>
<evidence type="ECO:0000256" key="3">
    <source>
        <dbReference type="ARBA" id="ARBA00022737"/>
    </source>
</evidence>
<evidence type="ECO:0000259" key="7">
    <source>
        <dbReference type="PROSITE" id="PS50963"/>
    </source>
</evidence>
<dbReference type="PANTHER" id="PTHR22804">
    <property type="entry name" value="AGGRECAN/VERSICAN PROTEOGLYCAN"/>
    <property type="match status" value="1"/>
</dbReference>
<feature type="coiled-coil region" evidence="5">
    <location>
        <begin position="59"/>
        <end position="129"/>
    </location>
</feature>
<evidence type="ECO:0000313" key="8">
    <source>
        <dbReference type="Proteomes" id="UP000001554"/>
    </source>
</evidence>
<dbReference type="GO" id="GO:0005540">
    <property type="term" value="F:hyaluronic acid binding"/>
    <property type="evidence" value="ECO:0007669"/>
    <property type="project" value="InterPro"/>
</dbReference>
<reference evidence="8" key="1">
    <citation type="journal article" date="2020" name="Nat. Ecol. Evol.">
        <title>Deeply conserved synteny resolves early events in vertebrate evolution.</title>
        <authorList>
            <person name="Simakov O."/>
            <person name="Marletaz F."/>
            <person name="Yue J.X."/>
            <person name="O'Connell B."/>
            <person name="Jenkins J."/>
            <person name="Brandt A."/>
            <person name="Calef R."/>
            <person name="Tung C.H."/>
            <person name="Huang T.K."/>
            <person name="Schmutz J."/>
            <person name="Satoh N."/>
            <person name="Yu J.K."/>
            <person name="Putnam N.H."/>
            <person name="Green R.E."/>
            <person name="Rokhsar D.S."/>
        </authorList>
    </citation>
    <scope>NUCLEOTIDE SEQUENCE [LARGE SCALE GENOMIC DNA]</scope>
    <source>
        <strain evidence="8">S238N-H82</strain>
    </source>
</reference>
<keyword evidence="6" id="KW-0732">Signal</keyword>
<dbReference type="GO" id="GO:0007155">
    <property type="term" value="P:cell adhesion"/>
    <property type="evidence" value="ECO:0007669"/>
    <property type="project" value="InterPro"/>
</dbReference>
<dbReference type="SUPFAM" id="SSF56436">
    <property type="entry name" value="C-type lectin-like"/>
    <property type="match status" value="1"/>
</dbReference>
<evidence type="ECO:0000256" key="1">
    <source>
        <dbReference type="ARBA" id="ARBA00004613"/>
    </source>
</evidence>
<dbReference type="InterPro" id="IPR000538">
    <property type="entry name" value="Link_dom"/>
</dbReference>
<dbReference type="PANTHER" id="PTHR22804:SF54">
    <property type="match status" value="1"/>
</dbReference>
<name>A0A9J7HH62_BRAFL</name>
<dbReference type="GeneID" id="118403344"/>
<reference evidence="9" key="2">
    <citation type="submission" date="2025-08" db="UniProtKB">
        <authorList>
            <consortium name="RefSeq"/>
        </authorList>
    </citation>
    <scope>IDENTIFICATION</scope>
    <source>
        <strain evidence="9">S238N-H82</strain>
        <tissue evidence="9">Testes</tissue>
    </source>
</reference>
<proteinExistence type="predicted"/>
<gene>
    <name evidence="9" type="primary">LOC118403344</name>
</gene>
<dbReference type="InterPro" id="IPR016186">
    <property type="entry name" value="C-type_lectin-like/link_sf"/>
</dbReference>
<feature type="chain" id="PRO_5039916512" evidence="6">
    <location>
        <begin position="17"/>
        <end position="243"/>
    </location>
</feature>
<dbReference type="KEGG" id="bfo:118403344"/>
<dbReference type="OMA" id="QCKNARG"/>
<evidence type="ECO:0000256" key="4">
    <source>
        <dbReference type="ARBA" id="ARBA00023157"/>
    </source>
</evidence>
<dbReference type="SMART" id="SM00445">
    <property type="entry name" value="LINK"/>
    <property type="match status" value="1"/>
</dbReference>
<evidence type="ECO:0000256" key="5">
    <source>
        <dbReference type="SAM" id="Coils"/>
    </source>
</evidence>